<dbReference type="PANTHER" id="PTHR37558">
    <property type="entry name" value="HTH CENPB-TYPE DOMAIN-CONTAINING PROTEIN"/>
    <property type="match status" value="1"/>
</dbReference>
<dbReference type="PANTHER" id="PTHR37558:SF1">
    <property type="entry name" value="HTH CENPB-TYPE DOMAIN-CONTAINING PROTEIN"/>
    <property type="match status" value="1"/>
</dbReference>
<dbReference type="Proteomes" id="UP000460718">
    <property type="component" value="Unassembled WGS sequence"/>
</dbReference>
<protein>
    <submittedName>
        <fullName evidence="2">Uncharacterized protein</fullName>
    </submittedName>
</protein>
<proteinExistence type="predicted"/>
<dbReference type="Proteomes" id="UP000476176">
    <property type="component" value="Unassembled WGS sequence"/>
</dbReference>
<evidence type="ECO:0000313" key="4">
    <source>
        <dbReference type="EMBL" id="KAE9244201.1"/>
    </source>
</evidence>
<feature type="compositionally biased region" description="Polar residues" evidence="1">
    <location>
        <begin position="73"/>
        <end position="87"/>
    </location>
</feature>
<evidence type="ECO:0000313" key="5">
    <source>
        <dbReference type="Proteomes" id="UP000460718"/>
    </source>
</evidence>
<evidence type="ECO:0000313" key="7">
    <source>
        <dbReference type="Proteomes" id="UP000488956"/>
    </source>
</evidence>
<feature type="compositionally biased region" description="Basic residues" evidence="1">
    <location>
        <begin position="128"/>
        <end position="137"/>
    </location>
</feature>
<reference evidence="5 6" key="1">
    <citation type="submission" date="2018-09" db="EMBL/GenBank/DDBJ databases">
        <title>Genomic investigation of the strawberry pathogen Phytophthora fragariae indicates pathogenicity is determined by transcriptional variation in three key races.</title>
        <authorList>
            <person name="Adams T.M."/>
            <person name="Armitage A.D."/>
            <person name="Sobczyk M.K."/>
            <person name="Bates H.J."/>
            <person name="Dunwell J.M."/>
            <person name="Nellist C.F."/>
            <person name="Harrison R.J."/>
        </authorList>
    </citation>
    <scope>NUCLEOTIDE SEQUENCE [LARGE SCALE GENOMIC DNA]</scope>
    <source>
        <strain evidence="4 6">BC-23</strain>
        <strain evidence="3 7">ONT-3</strain>
        <strain evidence="2 5">SCRP245</strain>
    </source>
</reference>
<name>A0A6A3LIV2_9STRA</name>
<sequence>MAAMTVASEPATEPPRSTAPPRRKNYNSEEDDVTLLRQVLLDRTFAKPRDKAMQHWDILAATLVASPVFSRSKLSGKNTHSHMNQLDQTHRGTMKKAELLSGVSEKVTERDKLLDELVELHDDDRGSKNVRSKKNRRSANGTRQRRLWLVG</sequence>
<evidence type="ECO:0000313" key="3">
    <source>
        <dbReference type="EMBL" id="KAE9122778.1"/>
    </source>
</evidence>
<gene>
    <name evidence="4" type="ORF">PF004_g5780</name>
    <name evidence="3" type="ORF">PF010_g6637</name>
    <name evidence="2" type="ORF">PF011_g6466</name>
</gene>
<evidence type="ECO:0000313" key="6">
    <source>
        <dbReference type="Proteomes" id="UP000476176"/>
    </source>
</evidence>
<feature type="region of interest" description="Disordered" evidence="1">
    <location>
        <begin position="73"/>
        <end position="92"/>
    </location>
</feature>
<feature type="region of interest" description="Disordered" evidence="1">
    <location>
        <begin position="124"/>
        <end position="151"/>
    </location>
</feature>
<evidence type="ECO:0000256" key="1">
    <source>
        <dbReference type="SAM" id="MobiDB-lite"/>
    </source>
</evidence>
<dbReference type="AlphaFoldDB" id="A0A6A3LIV2"/>
<dbReference type="EMBL" id="QXFX01000269">
    <property type="protein sequence ID" value="KAE9122778.1"/>
    <property type="molecule type" value="Genomic_DNA"/>
</dbReference>
<evidence type="ECO:0000313" key="2">
    <source>
        <dbReference type="EMBL" id="KAE9017968.1"/>
    </source>
</evidence>
<dbReference type="EMBL" id="QXFW01000273">
    <property type="protein sequence ID" value="KAE9017968.1"/>
    <property type="molecule type" value="Genomic_DNA"/>
</dbReference>
<comment type="caution">
    <text evidence="2">The sequence shown here is derived from an EMBL/GenBank/DDBJ whole genome shotgun (WGS) entry which is preliminary data.</text>
</comment>
<accession>A0A6A3LIV2</accession>
<dbReference type="Proteomes" id="UP000488956">
    <property type="component" value="Unassembled WGS sequence"/>
</dbReference>
<feature type="region of interest" description="Disordered" evidence="1">
    <location>
        <begin position="1"/>
        <end position="31"/>
    </location>
</feature>
<dbReference type="EMBL" id="QXGC01000224">
    <property type="protein sequence ID" value="KAE9244201.1"/>
    <property type="molecule type" value="Genomic_DNA"/>
</dbReference>
<organism evidence="2 5">
    <name type="scientific">Phytophthora fragariae</name>
    <dbReference type="NCBI Taxonomy" id="53985"/>
    <lineage>
        <taxon>Eukaryota</taxon>
        <taxon>Sar</taxon>
        <taxon>Stramenopiles</taxon>
        <taxon>Oomycota</taxon>
        <taxon>Peronosporomycetes</taxon>
        <taxon>Peronosporales</taxon>
        <taxon>Peronosporaceae</taxon>
        <taxon>Phytophthora</taxon>
    </lineage>
</organism>